<dbReference type="PANTHER" id="PTHR36810:SF1">
    <property type="entry name" value="OS05G0232200 PROTEIN"/>
    <property type="match status" value="1"/>
</dbReference>
<dbReference type="AlphaFoldDB" id="A0A022QMB4"/>
<gene>
    <name evidence="2" type="ORF">MIMGU_mgv11b019606mg</name>
</gene>
<dbReference type="EMBL" id="KI631414">
    <property type="protein sequence ID" value="EYU28413.1"/>
    <property type="molecule type" value="Genomic_DNA"/>
</dbReference>
<evidence type="ECO:0000313" key="3">
    <source>
        <dbReference type="Proteomes" id="UP000030748"/>
    </source>
</evidence>
<keyword evidence="3" id="KW-1185">Reference proteome</keyword>
<dbReference type="Proteomes" id="UP000030748">
    <property type="component" value="Unassembled WGS sequence"/>
</dbReference>
<proteinExistence type="predicted"/>
<evidence type="ECO:0000256" key="1">
    <source>
        <dbReference type="SAM" id="MobiDB-lite"/>
    </source>
</evidence>
<feature type="compositionally biased region" description="Basic and acidic residues" evidence="1">
    <location>
        <begin position="136"/>
        <end position="193"/>
    </location>
</feature>
<organism evidence="2 3">
    <name type="scientific">Erythranthe guttata</name>
    <name type="common">Yellow monkey flower</name>
    <name type="synonym">Mimulus guttatus</name>
    <dbReference type="NCBI Taxonomy" id="4155"/>
    <lineage>
        <taxon>Eukaryota</taxon>
        <taxon>Viridiplantae</taxon>
        <taxon>Streptophyta</taxon>
        <taxon>Embryophyta</taxon>
        <taxon>Tracheophyta</taxon>
        <taxon>Spermatophyta</taxon>
        <taxon>Magnoliopsida</taxon>
        <taxon>eudicotyledons</taxon>
        <taxon>Gunneridae</taxon>
        <taxon>Pentapetalae</taxon>
        <taxon>asterids</taxon>
        <taxon>lamiids</taxon>
        <taxon>Lamiales</taxon>
        <taxon>Phrymaceae</taxon>
        <taxon>Erythranthe</taxon>
    </lineage>
</organism>
<sequence length="342" mass="38887">SMGKRQYQTWDKGDFSFPITKLREDLVVALLDAGGNEIARADIRTMQVMEKGSWDEVFPIDGGGNVHMKLQFILSDEERNRIRIVRESAVKKKLEMKNINLRLSETVNSSGDSVDTSRKNEQTVSDTSQDAPSSPDKNEIEIESPQVHKEPVPDEKIEIESPQVHKEPVPDEKIKIESPQVHKELVPDEKIEIESPQVHKKPVPDEKIEIQPLANIRLNIEEESASPSMWDKKILVPSKLQDEPVKKSENQGPVKRIPSNVRKMISAFENTQLQNQKKIVDRTKSGCGSSPDDSSNGFLGQVIKGKSFYRKKQSKENKNLFTVPDYIDERKLKPWPTSIMKD</sequence>
<evidence type="ECO:0000313" key="2">
    <source>
        <dbReference type="EMBL" id="EYU28413.1"/>
    </source>
</evidence>
<dbReference type="PANTHER" id="PTHR36810">
    <property type="entry name" value="BNACNNG47150D PROTEIN"/>
    <property type="match status" value="1"/>
</dbReference>
<accession>A0A022QMB4</accession>
<protein>
    <submittedName>
        <fullName evidence="2">Uncharacterized protein</fullName>
    </submittedName>
</protein>
<reference evidence="2 3" key="1">
    <citation type="journal article" date="2013" name="Proc. Natl. Acad. Sci. U.S.A.">
        <title>Fine-scale variation in meiotic recombination in Mimulus inferred from population shotgun sequencing.</title>
        <authorList>
            <person name="Hellsten U."/>
            <person name="Wright K.M."/>
            <person name="Jenkins J."/>
            <person name="Shu S."/>
            <person name="Yuan Y."/>
            <person name="Wessler S.R."/>
            <person name="Schmutz J."/>
            <person name="Willis J.H."/>
            <person name="Rokhsar D.S."/>
        </authorList>
    </citation>
    <scope>NUCLEOTIDE SEQUENCE [LARGE SCALE GENOMIC DNA]</scope>
    <source>
        <strain evidence="3">cv. DUN x IM62</strain>
    </source>
</reference>
<name>A0A022QMB4_ERYGU</name>
<feature type="region of interest" description="Disordered" evidence="1">
    <location>
        <begin position="107"/>
        <end position="206"/>
    </location>
</feature>
<feature type="non-terminal residue" evidence="2">
    <location>
        <position position="1"/>
    </location>
</feature>
<feature type="compositionally biased region" description="Polar residues" evidence="1">
    <location>
        <begin position="122"/>
        <end position="132"/>
    </location>
</feature>